<sequence>MSGALSHVPGWARRSDVERVDVYTRGSLYVVYWFLLASGLLGAAARLGDTPRAAVVSLGVLALGVAGTLVMRHGLDRGAALPGTSPVEGAPTPVAPLLAVAVVAAALAAWAVSLPRQPGTAVAVIAVGALGWSCGAVADRRLHWLALVASAVTLAVVAGTPFMALYGLGLAGFFLFTVQSSIWLLGVVTELDRGRRTTAALAVAEERLRFSRDVHDVLGRRLSTIAVQAELAATLAERGDPRSAERILEVRGTAHDALREARELARGYRPLDLSHELEGAVSLLRSAGIAAEADLAGLPEAWHEPVARVVREAVTNVLRHSSATRVRIAYAGGEVVVEDDGRAGTTVPGDGTGLTTLRDDLAPMGAVVSASGGDVGFVVRVRLDATTPAEVR</sequence>
<evidence type="ECO:0000256" key="4">
    <source>
        <dbReference type="SAM" id="Phobius"/>
    </source>
</evidence>
<dbReference type="InterPro" id="IPR050482">
    <property type="entry name" value="Sensor_HK_TwoCompSys"/>
</dbReference>
<organism evidence="6 7">
    <name type="scientific">Nocardioides scoriae</name>
    <dbReference type="NCBI Taxonomy" id="642780"/>
    <lineage>
        <taxon>Bacteria</taxon>
        <taxon>Bacillati</taxon>
        <taxon>Actinomycetota</taxon>
        <taxon>Actinomycetes</taxon>
        <taxon>Propionibacteriales</taxon>
        <taxon>Nocardioidaceae</taxon>
        <taxon>Nocardioides</taxon>
    </lineage>
</organism>
<dbReference type="PANTHER" id="PTHR24421">
    <property type="entry name" value="NITRATE/NITRITE SENSOR PROTEIN NARX-RELATED"/>
    <property type="match status" value="1"/>
</dbReference>
<keyword evidence="1" id="KW-0808">Transferase</keyword>
<dbReference type="Pfam" id="PF07730">
    <property type="entry name" value="HisKA_3"/>
    <property type="match status" value="1"/>
</dbReference>
<evidence type="ECO:0000256" key="3">
    <source>
        <dbReference type="ARBA" id="ARBA00023012"/>
    </source>
</evidence>
<keyword evidence="4" id="KW-0472">Membrane</keyword>
<evidence type="ECO:0000256" key="1">
    <source>
        <dbReference type="ARBA" id="ARBA00022679"/>
    </source>
</evidence>
<accession>A0A1H1RH03</accession>
<keyword evidence="2 6" id="KW-0418">Kinase</keyword>
<feature type="transmembrane region" description="Helical" evidence="4">
    <location>
        <begin position="28"/>
        <end position="47"/>
    </location>
</feature>
<evidence type="ECO:0000256" key="2">
    <source>
        <dbReference type="ARBA" id="ARBA00022777"/>
    </source>
</evidence>
<protein>
    <submittedName>
        <fullName evidence="6">Two-component system, NarL family, sensor histidine kinase DesK</fullName>
    </submittedName>
</protein>
<dbReference type="Proteomes" id="UP000198859">
    <property type="component" value="Chromosome I"/>
</dbReference>
<dbReference type="OrthoDB" id="5241784at2"/>
<name>A0A1H1RH03_9ACTN</name>
<keyword evidence="3" id="KW-0902">Two-component regulatory system</keyword>
<keyword evidence="7" id="KW-1185">Reference proteome</keyword>
<dbReference type="InterPro" id="IPR011712">
    <property type="entry name" value="Sig_transdc_His_kin_sub3_dim/P"/>
</dbReference>
<feature type="domain" description="Signal transduction histidine kinase subgroup 3 dimerisation and phosphoacceptor" evidence="5">
    <location>
        <begin position="206"/>
        <end position="272"/>
    </location>
</feature>
<dbReference type="EMBL" id="LT629757">
    <property type="protein sequence ID" value="SDS34933.1"/>
    <property type="molecule type" value="Genomic_DNA"/>
</dbReference>
<evidence type="ECO:0000313" key="7">
    <source>
        <dbReference type="Proteomes" id="UP000198859"/>
    </source>
</evidence>
<feature type="transmembrane region" description="Helical" evidence="4">
    <location>
        <begin position="92"/>
        <end position="112"/>
    </location>
</feature>
<dbReference type="InterPro" id="IPR036890">
    <property type="entry name" value="HATPase_C_sf"/>
</dbReference>
<evidence type="ECO:0000313" key="6">
    <source>
        <dbReference type="EMBL" id="SDS34933.1"/>
    </source>
</evidence>
<keyword evidence="4" id="KW-1133">Transmembrane helix</keyword>
<reference evidence="7" key="1">
    <citation type="submission" date="2016-10" db="EMBL/GenBank/DDBJ databases">
        <authorList>
            <person name="Varghese N."/>
            <person name="Submissions S."/>
        </authorList>
    </citation>
    <scope>NUCLEOTIDE SEQUENCE [LARGE SCALE GENOMIC DNA]</scope>
    <source>
        <strain evidence="7">DSM 22127</strain>
    </source>
</reference>
<dbReference type="Gene3D" id="1.20.5.1930">
    <property type="match status" value="1"/>
</dbReference>
<dbReference type="STRING" id="642780.SAMN04488570_1684"/>
<keyword evidence="4" id="KW-0812">Transmembrane</keyword>
<gene>
    <name evidence="6" type="ORF">SAMN04488570_1684</name>
</gene>
<dbReference type="AlphaFoldDB" id="A0A1H1RH03"/>
<dbReference type="GO" id="GO:0016020">
    <property type="term" value="C:membrane"/>
    <property type="evidence" value="ECO:0007669"/>
    <property type="project" value="InterPro"/>
</dbReference>
<dbReference type="SUPFAM" id="SSF55874">
    <property type="entry name" value="ATPase domain of HSP90 chaperone/DNA topoisomerase II/histidine kinase"/>
    <property type="match status" value="1"/>
</dbReference>
<feature type="transmembrane region" description="Helical" evidence="4">
    <location>
        <begin position="144"/>
        <end position="164"/>
    </location>
</feature>
<dbReference type="GO" id="GO:0046983">
    <property type="term" value="F:protein dimerization activity"/>
    <property type="evidence" value="ECO:0007669"/>
    <property type="project" value="InterPro"/>
</dbReference>
<feature type="transmembrane region" description="Helical" evidence="4">
    <location>
        <begin position="53"/>
        <end position="71"/>
    </location>
</feature>
<dbReference type="GO" id="GO:0000155">
    <property type="term" value="F:phosphorelay sensor kinase activity"/>
    <property type="evidence" value="ECO:0007669"/>
    <property type="project" value="InterPro"/>
</dbReference>
<proteinExistence type="predicted"/>
<dbReference type="RefSeq" id="WP_091728359.1">
    <property type="nucleotide sequence ID" value="NZ_LT629757.1"/>
</dbReference>
<evidence type="ECO:0000259" key="5">
    <source>
        <dbReference type="Pfam" id="PF07730"/>
    </source>
</evidence>
<dbReference type="Gene3D" id="3.30.565.10">
    <property type="entry name" value="Histidine kinase-like ATPase, C-terminal domain"/>
    <property type="match status" value="1"/>
</dbReference>
<dbReference type="PANTHER" id="PTHR24421:SF63">
    <property type="entry name" value="SENSOR HISTIDINE KINASE DESK"/>
    <property type="match status" value="1"/>
</dbReference>